<accession>A0AAN9N5Q9</accession>
<dbReference type="Proteomes" id="UP001374584">
    <property type="component" value="Unassembled WGS sequence"/>
</dbReference>
<evidence type="ECO:0000313" key="2">
    <source>
        <dbReference type="EMBL" id="KAK7364447.1"/>
    </source>
</evidence>
<proteinExistence type="predicted"/>
<evidence type="ECO:0000313" key="3">
    <source>
        <dbReference type="Proteomes" id="UP001374584"/>
    </source>
</evidence>
<comment type="caution">
    <text evidence="2">The sequence shown here is derived from an EMBL/GenBank/DDBJ whole genome shotgun (WGS) entry which is preliminary data.</text>
</comment>
<name>A0AAN9N5Q9_PHACN</name>
<gene>
    <name evidence="2" type="ORF">VNO80_13113</name>
</gene>
<protein>
    <submittedName>
        <fullName evidence="2">Uncharacterized protein</fullName>
    </submittedName>
</protein>
<evidence type="ECO:0000256" key="1">
    <source>
        <dbReference type="SAM" id="Phobius"/>
    </source>
</evidence>
<keyword evidence="1" id="KW-0812">Transmembrane</keyword>
<feature type="transmembrane region" description="Helical" evidence="1">
    <location>
        <begin position="47"/>
        <end position="64"/>
    </location>
</feature>
<dbReference type="EMBL" id="JAYMYR010000005">
    <property type="protein sequence ID" value="KAK7364447.1"/>
    <property type="molecule type" value="Genomic_DNA"/>
</dbReference>
<keyword evidence="3" id="KW-1185">Reference proteome</keyword>
<organism evidence="2 3">
    <name type="scientific">Phaseolus coccineus</name>
    <name type="common">Scarlet runner bean</name>
    <name type="synonym">Phaseolus multiflorus</name>
    <dbReference type="NCBI Taxonomy" id="3886"/>
    <lineage>
        <taxon>Eukaryota</taxon>
        <taxon>Viridiplantae</taxon>
        <taxon>Streptophyta</taxon>
        <taxon>Embryophyta</taxon>
        <taxon>Tracheophyta</taxon>
        <taxon>Spermatophyta</taxon>
        <taxon>Magnoliopsida</taxon>
        <taxon>eudicotyledons</taxon>
        <taxon>Gunneridae</taxon>
        <taxon>Pentapetalae</taxon>
        <taxon>rosids</taxon>
        <taxon>fabids</taxon>
        <taxon>Fabales</taxon>
        <taxon>Fabaceae</taxon>
        <taxon>Papilionoideae</taxon>
        <taxon>50 kb inversion clade</taxon>
        <taxon>NPAAA clade</taxon>
        <taxon>indigoferoid/millettioid clade</taxon>
        <taxon>Phaseoleae</taxon>
        <taxon>Phaseolus</taxon>
    </lineage>
</organism>
<keyword evidence="1" id="KW-1133">Transmembrane helix</keyword>
<sequence>MVIYEEYMPIKNVVDSKKMHYAFTQGKQRKQSFRAFCLIRRKTCHPFLFRLYCSSIIIIVFLYSCKALL</sequence>
<dbReference type="AlphaFoldDB" id="A0AAN9N5Q9"/>
<reference evidence="2 3" key="1">
    <citation type="submission" date="2024-01" db="EMBL/GenBank/DDBJ databases">
        <title>The genomes of 5 underutilized Papilionoideae crops provide insights into root nodulation and disease resistanc.</title>
        <authorList>
            <person name="Jiang F."/>
        </authorList>
    </citation>
    <scope>NUCLEOTIDE SEQUENCE [LARGE SCALE GENOMIC DNA]</scope>
    <source>
        <strain evidence="2">JINMINGXINNONG_FW02</strain>
        <tissue evidence="2">Leaves</tissue>
    </source>
</reference>
<keyword evidence="1" id="KW-0472">Membrane</keyword>